<dbReference type="Proteomes" id="UP000886602">
    <property type="component" value="Unassembled WGS sequence"/>
</dbReference>
<dbReference type="PANTHER" id="PTHR30050:SF4">
    <property type="entry name" value="ATP-BINDING PROTEIN RV3427C IN INSERTION SEQUENCE-RELATED"/>
    <property type="match status" value="1"/>
</dbReference>
<dbReference type="InterPro" id="IPR002611">
    <property type="entry name" value="IstB_ATP-bd"/>
</dbReference>
<proteinExistence type="predicted"/>
<evidence type="ECO:0000259" key="3">
    <source>
        <dbReference type="Pfam" id="PF01695"/>
    </source>
</evidence>
<evidence type="ECO:0000256" key="2">
    <source>
        <dbReference type="ARBA" id="ARBA00022840"/>
    </source>
</evidence>
<evidence type="ECO:0000313" key="4">
    <source>
        <dbReference type="EMBL" id="MBK7425262.1"/>
    </source>
</evidence>
<reference evidence="4" key="1">
    <citation type="submission" date="2020-10" db="EMBL/GenBank/DDBJ databases">
        <title>Connecting structure to function with the recovery of over 1000 high-quality activated sludge metagenome-assembled genomes encoding full-length rRNA genes using long-read sequencing.</title>
        <authorList>
            <person name="Singleton C.M."/>
            <person name="Petriglieri F."/>
            <person name="Kristensen J.M."/>
            <person name="Kirkegaard R.H."/>
            <person name="Michaelsen T.Y."/>
            <person name="Andersen M.H."/>
            <person name="Karst S.M."/>
            <person name="Dueholm M.S."/>
            <person name="Nielsen P.H."/>
            <person name="Albertsen M."/>
        </authorList>
    </citation>
    <scope>NUCLEOTIDE SEQUENCE</scope>
    <source>
        <strain evidence="4">EsbW_18-Q3-R4-48_MAXAC.044</strain>
    </source>
</reference>
<sequence length="255" mass="28651">MKTTTNKINPTHDLIGQHLTRLQLPYFVQNYPALLTQAANESWSHARFLEQLAAGEVARRNDALIARRLKAARFPGIKTLEDFDWSYPRKINRAQIQNLFRLEFVPKCSNVIFLGGVGVGKTHLAVALAHTACMNGIPALFTTAVNIVNSMAAAQATGSVKREMERLLKPALLHIDELGYIPIDKFGADSIFQVISQRYEHGSTIITSNRPYKKWPEIFNNDSTITSALLDRLLHHADTVVIEGPSYRMRDQTEI</sequence>
<dbReference type="EMBL" id="JADJNC010000065">
    <property type="protein sequence ID" value="MBK7425262.1"/>
    <property type="molecule type" value="Genomic_DNA"/>
</dbReference>
<evidence type="ECO:0000313" key="5">
    <source>
        <dbReference type="Proteomes" id="UP000886602"/>
    </source>
</evidence>
<dbReference type="PANTHER" id="PTHR30050">
    <property type="entry name" value="CHROMOSOMAL REPLICATION INITIATOR PROTEIN DNAA"/>
    <property type="match status" value="1"/>
</dbReference>
<comment type="caution">
    <text evidence="4">The sequence shown here is derived from an EMBL/GenBank/DDBJ whole genome shotgun (WGS) entry which is preliminary data.</text>
</comment>
<keyword evidence="2 4" id="KW-0067">ATP-binding</keyword>
<keyword evidence="1" id="KW-0547">Nucleotide-binding</keyword>
<dbReference type="NCBIfam" id="NF038214">
    <property type="entry name" value="IS21_help_AAA"/>
    <property type="match status" value="1"/>
</dbReference>
<dbReference type="GO" id="GO:0005524">
    <property type="term" value="F:ATP binding"/>
    <property type="evidence" value="ECO:0007669"/>
    <property type="project" value="UniProtKB-KW"/>
</dbReference>
<dbReference type="CDD" id="cd00009">
    <property type="entry name" value="AAA"/>
    <property type="match status" value="1"/>
</dbReference>
<dbReference type="Pfam" id="PF01695">
    <property type="entry name" value="IstB_IS21"/>
    <property type="match status" value="1"/>
</dbReference>
<evidence type="ECO:0000256" key="1">
    <source>
        <dbReference type="ARBA" id="ARBA00022741"/>
    </source>
</evidence>
<dbReference type="InterPro" id="IPR047661">
    <property type="entry name" value="IstB"/>
</dbReference>
<dbReference type="PIRSF" id="PIRSF003073">
    <property type="entry name" value="DNAC_TnpB_IstB"/>
    <property type="match status" value="1"/>
</dbReference>
<dbReference type="SUPFAM" id="SSF52540">
    <property type="entry name" value="P-loop containing nucleoside triphosphate hydrolases"/>
    <property type="match status" value="1"/>
</dbReference>
<organism evidence="4 5">
    <name type="scientific">Candidatus Propionivibrio dominans</name>
    <dbReference type="NCBI Taxonomy" id="2954373"/>
    <lineage>
        <taxon>Bacteria</taxon>
        <taxon>Pseudomonadati</taxon>
        <taxon>Pseudomonadota</taxon>
        <taxon>Betaproteobacteria</taxon>
        <taxon>Rhodocyclales</taxon>
        <taxon>Rhodocyclaceae</taxon>
        <taxon>Propionivibrio</taxon>
    </lineage>
</organism>
<gene>
    <name evidence="4" type="ORF">IPJ48_20510</name>
</gene>
<dbReference type="Gene3D" id="3.40.50.300">
    <property type="entry name" value="P-loop containing nucleotide triphosphate hydrolases"/>
    <property type="match status" value="1"/>
</dbReference>
<feature type="domain" description="IstB-like ATP-binding" evidence="3">
    <location>
        <begin position="19"/>
        <end position="253"/>
    </location>
</feature>
<dbReference type="InterPro" id="IPR028350">
    <property type="entry name" value="DNAC/IstB-like"/>
</dbReference>
<protein>
    <submittedName>
        <fullName evidence="4">ATP-binding protein</fullName>
    </submittedName>
</protein>
<dbReference type="InterPro" id="IPR027417">
    <property type="entry name" value="P-loop_NTPase"/>
</dbReference>
<accession>A0A9D7FGM6</accession>
<name>A0A9D7FGM6_9RHOO</name>
<dbReference type="AlphaFoldDB" id="A0A9D7FGM6"/>
<dbReference type="GO" id="GO:0006260">
    <property type="term" value="P:DNA replication"/>
    <property type="evidence" value="ECO:0007669"/>
    <property type="project" value="TreeGrafter"/>
</dbReference>